<evidence type="ECO:0000256" key="1">
    <source>
        <dbReference type="ARBA" id="ARBA00007926"/>
    </source>
</evidence>
<keyword evidence="2" id="KW-0689">Ribosomal protein</keyword>
<feature type="domain" description="Ribosomal eL28/Mak16" evidence="6">
    <location>
        <begin position="5"/>
        <end position="117"/>
    </location>
</feature>
<dbReference type="InterPro" id="IPR002672">
    <property type="entry name" value="Ribosomal_eL28"/>
</dbReference>
<evidence type="ECO:0000256" key="5">
    <source>
        <dbReference type="ARBA" id="ARBA00035330"/>
    </source>
</evidence>
<accession>A0ABM4DMY8</accession>
<keyword evidence="7" id="KW-1185">Reference proteome</keyword>
<evidence type="ECO:0000313" key="10">
    <source>
        <dbReference type="RefSeq" id="XP_065675926.1"/>
    </source>
</evidence>
<dbReference type="GeneID" id="100205615"/>
<evidence type="ECO:0000313" key="9">
    <source>
        <dbReference type="RefSeq" id="XP_065675925.1"/>
    </source>
</evidence>
<sequence length="133" mass="14979">MSAELCWSVLRKNSCFLVKSQGLTLTKEPHNLTGLNSFKYNGLVNKKTVGVTSNGGKGVVLTIRKKKLRGQKHYDSSVLLKGSRHTMKSIKNKLSSNGYRKDLIQPAMRRACAILRSQKTTVMKKSRSRRKKN</sequence>
<dbReference type="RefSeq" id="XP_065675926.1">
    <property type="nucleotide sequence ID" value="XM_065819854.1"/>
</dbReference>
<proteinExistence type="inferred from homology"/>
<evidence type="ECO:0000259" key="6">
    <source>
        <dbReference type="Pfam" id="PF01778"/>
    </source>
</evidence>
<keyword evidence="3" id="KW-0687">Ribonucleoprotein</keyword>
<comment type="similarity">
    <text evidence="1">Belongs to the eukaryotic ribosomal protein eL28 family.</text>
</comment>
<dbReference type="InterPro" id="IPR029004">
    <property type="entry name" value="Ribosomal_eL28/Mak16"/>
</dbReference>
<organism evidence="7 10">
    <name type="scientific">Hydra vulgaris</name>
    <name type="common">Hydra</name>
    <name type="synonym">Hydra attenuata</name>
    <dbReference type="NCBI Taxonomy" id="6087"/>
    <lineage>
        <taxon>Eukaryota</taxon>
        <taxon>Metazoa</taxon>
        <taxon>Cnidaria</taxon>
        <taxon>Hydrozoa</taxon>
        <taxon>Hydroidolina</taxon>
        <taxon>Anthoathecata</taxon>
        <taxon>Aplanulata</taxon>
        <taxon>Hydridae</taxon>
        <taxon>Hydra</taxon>
    </lineage>
</organism>
<evidence type="ECO:0000313" key="7">
    <source>
        <dbReference type="Proteomes" id="UP001652625"/>
    </source>
</evidence>
<dbReference type="PANTHER" id="PTHR10544">
    <property type="entry name" value="60S RIBOSOMAL PROTEIN L28"/>
    <property type="match status" value="1"/>
</dbReference>
<name>A0ABM4DMY8_HYDVU</name>
<dbReference type="Gene3D" id="3.30.390.110">
    <property type="match status" value="1"/>
</dbReference>
<dbReference type="Proteomes" id="UP001652625">
    <property type="component" value="Chromosome 15"/>
</dbReference>
<protein>
    <recommendedName>
        <fullName evidence="4">Large ribosomal subunit protein eL28</fullName>
    </recommendedName>
    <alternativeName>
        <fullName evidence="5">60S ribosomal protein L28</fullName>
    </alternativeName>
</protein>
<dbReference type="Pfam" id="PF01778">
    <property type="entry name" value="Ribosomal_L28e"/>
    <property type="match status" value="1"/>
</dbReference>
<dbReference type="RefSeq" id="XP_065675924.1">
    <property type="nucleotide sequence ID" value="XM_065819852.1"/>
</dbReference>
<dbReference type="RefSeq" id="XP_065675925.1">
    <property type="nucleotide sequence ID" value="XM_065819853.1"/>
</dbReference>
<evidence type="ECO:0000256" key="2">
    <source>
        <dbReference type="ARBA" id="ARBA00022980"/>
    </source>
</evidence>
<evidence type="ECO:0000256" key="3">
    <source>
        <dbReference type="ARBA" id="ARBA00023274"/>
    </source>
</evidence>
<reference evidence="8 9" key="1">
    <citation type="submission" date="2025-05" db="UniProtKB">
        <authorList>
            <consortium name="RefSeq"/>
        </authorList>
    </citation>
    <scope>IDENTIFICATION</scope>
</reference>
<evidence type="ECO:0000256" key="4">
    <source>
        <dbReference type="ARBA" id="ARBA00035223"/>
    </source>
</evidence>
<evidence type="ECO:0000313" key="8">
    <source>
        <dbReference type="RefSeq" id="XP_065675924.1"/>
    </source>
</evidence>
<gene>
    <name evidence="8 9 10" type="primary">LOC100205615</name>
</gene>